<reference evidence="2 4" key="3">
    <citation type="submission" date="2019-08" db="EMBL/GenBank/DDBJ databases">
        <authorList>
            <person name="Kuhnert P."/>
        </authorList>
    </citation>
    <scope>NUCLEOTIDE SEQUENCE [LARGE SCALE GENOMIC DNA]</scope>
    <source>
        <strain evidence="2 4">B36.5</strain>
    </source>
</reference>
<dbReference type="Pfam" id="PF07892">
    <property type="entry name" value="DUF1667"/>
    <property type="match status" value="1"/>
</dbReference>
<dbReference type="EMBL" id="CDNC01000013">
    <property type="protein sequence ID" value="CEM61750.1"/>
    <property type="molecule type" value="Genomic_DNA"/>
</dbReference>
<keyword evidence="3" id="KW-1185">Reference proteome</keyword>
<proteinExistence type="predicted"/>
<dbReference type="RefSeq" id="WP_002698689.1">
    <property type="nucleotide sequence ID" value="NZ_CDNC01000013.1"/>
</dbReference>
<dbReference type="PANTHER" id="PTHR39450:SF1">
    <property type="entry name" value="DUF1667 DOMAIN-CONTAINING PROTEIN"/>
    <property type="match status" value="1"/>
</dbReference>
<dbReference type="Proteomes" id="UP000042527">
    <property type="component" value="Unassembled WGS sequence"/>
</dbReference>
<dbReference type="PANTHER" id="PTHR39450">
    <property type="entry name" value="MOLYBDOPTERIN OXIDOREDUCTASE, 4FE-4S CLUSTER-BINDING SUBUNIT"/>
    <property type="match status" value="1"/>
</dbReference>
<dbReference type="Proteomes" id="UP000323594">
    <property type="component" value="Chromosome"/>
</dbReference>
<reference evidence="1" key="1">
    <citation type="submission" date="2015-01" db="EMBL/GenBank/DDBJ databases">
        <authorList>
            <person name="Xiang T."/>
            <person name="Song Y."/>
            <person name="Huang L."/>
            <person name="Wang B."/>
            <person name="Wu P."/>
        </authorList>
    </citation>
    <scope>NUCLEOTIDE SEQUENCE [LARGE SCALE GENOMIC DNA]</scope>
    <source>
        <strain evidence="1">V1</strain>
    </source>
</reference>
<evidence type="ECO:0000313" key="4">
    <source>
        <dbReference type="Proteomes" id="UP000323594"/>
    </source>
</evidence>
<dbReference type="AlphaFoldDB" id="A0A0B7GXR5"/>
<reference evidence="3" key="2">
    <citation type="submission" date="2015-01" db="EMBL/GenBank/DDBJ databases">
        <authorList>
            <person name="Manzoor Shahid"/>
            <person name="Zubair Saima"/>
        </authorList>
    </citation>
    <scope>NUCLEOTIDE SEQUENCE [LARGE SCALE GENOMIC DNA]</scope>
    <source>
        <strain evidence="3">V1</strain>
    </source>
</reference>
<dbReference type="InterPro" id="IPR012460">
    <property type="entry name" value="DUF1667"/>
</dbReference>
<dbReference type="InterPro" id="IPR036593">
    <property type="entry name" value="CPE0013-like_sf"/>
</dbReference>
<organism evidence="1 3">
    <name type="scientific">Treponema phagedenis</name>
    <dbReference type="NCBI Taxonomy" id="162"/>
    <lineage>
        <taxon>Bacteria</taxon>
        <taxon>Pseudomonadati</taxon>
        <taxon>Spirochaetota</taxon>
        <taxon>Spirochaetia</taxon>
        <taxon>Spirochaetales</taxon>
        <taxon>Treponemataceae</taxon>
        <taxon>Treponema</taxon>
    </lineage>
</organism>
<sequence length="118" mass="12831">MKEFICVSCPIGCRLTVTEKNGEYIVTGNSCKRGLEYGLQEMTDPRRNISSTVRISNSKIPMLPVKTAAPIPKGKIFEVMTEINKTSVSAPVTMGDVIIQNVLGTGIDIVASRSIDKK</sequence>
<evidence type="ECO:0000313" key="1">
    <source>
        <dbReference type="EMBL" id="CEM61750.1"/>
    </source>
</evidence>
<evidence type="ECO:0000313" key="3">
    <source>
        <dbReference type="Proteomes" id="UP000042527"/>
    </source>
</evidence>
<dbReference type="EMBL" id="CP042817">
    <property type="protein sequence ID" value="QEJ97309.1"/>
    <property type="molecule type" value="Genomic_DNA"/>
</dbReference>
<dbReference type="OrthoDB" id="9811531at2"/>
<name>A0A0B7GXR5_TREPH</name>
<dbReference type="GeneID" id="57754163"/>
<accession>A0A0B7GXR5</accession>
<protein>
    <submittedName>
        <fullName evidence="2">DUF1667 domain-containing protein</fullName>
    </submittedName>
</protein>
<evidence type="ECO:0000313" key="2">
    <source>
        <dbReference type="EMBL" id="QEJ97309.1"/>
    </source>
</evidence>
<dbReference type="Gene3D" id="3.10.530.10">
    <property type="entry name" value="CPE0013-like"/>
    <property type="match status" value="1"/>
</dbReference>
<dbReference type="SUPFAM" id="SSF160148">
    <property type="entry name" value="CPE0013-like"/>
    <property type="match status" value="1"/>
</dbReference>
<gene>
    <name evidence="2" type="ORF">FUT82_04430</name>
    <name evidence="1" type="ORF">TPHV1_200040</name>
</gene>